<keyword evidence="4" id="KW-1185">Reference proteome</keyword>
<feature type="transmembrane region" description="Helical" evidence="2">
    <location>
        <begin position="81"/>
        <end position="102"/>
    </location>
</feature>
<comment type="caution">
    <text evidence="3">The sequence shown here is derived from an EMBL/GenBank/DDBJ whole genome shotgun (WGS) entry which is preliminary data.</text>
</comment>
<dbReference type="OrthoDB" id="9777715at2"/>
<evidence type="ECO:0000256" key="1">
    <source>
        <dbReference type="SAM" id="Coils"/>
    </source>
</evidence>
<protein>
    <recommendedName>
        <fullName evidence="5">ATPase</fullName>
    </recommendedName>
</protein>
<dbReference type="RefSeq" id="WP_118865239.1">
    <property type="nucleotide sequence ID" value="NZ_QWLV01000010.1"/>
</dbReference>
<dbReference type="AlphaFoldDB" id="A0A396RMK7"/>
<keyword evidence="2" id="KW-1133">Transmembrane helix</keyword>
<evidence type="ECO:0000313" key="3">
    <source>
        <dbReference type="EMBL" id="RHW16372.1"/>
    </source>
</evidence>
<keyword evidence="1" id="KW-0175">Coiled coil</keyword>
<evidence type="ECO:0000256" key="2">
    <source>
        <dbReference type="SAM" id="Phobius"/>
    </source>
</evidence>
<feature type="coiled-coil region" evidence="1">
    <location>
        <begin position="335"/>
        <end position="380"/>
    </location>
</feature>
<reference evidence="3 4" key="1">
    <citation type="submission" date="2018-08" db="EMBL/GenBank/DDBJ databases">
        <title>The multiple taxonomic identification of Sphingomonas gilva.</title>
        <authorList>
            <person name="Zhu D."/>
            <person name="Zheng S."/>
        </authorList>
    </citation>
    <scope>NUCLEOTIDE SEQUENCE [LARGE SCALE GENOMIC DNA]</scope>
    <source>
        <strain evidence="3 4">ZDH117</strain>
    </source>
</reference>
<gene>
    <name evidence="3" type="ORF">D1610_16180</name>
</gene>
<proteinExistence type="predicted"/>
<sequence length="761" mass="80713">MTGGYQIIDLHGGRAAAQQAAPTQPEEVAVPDIGFDDAEPAGIWPARLALGAAILLGLAWTGFVIWSSLPLLRADPQPPVIAEWLAVLSAPLALIALIWLAFQRSGMAEASRFARAAAQMRAEAQSLDNLVVRLAQRLDENRDALTEQADRMLQQGNVAAERLAAISNGVAHETASIDAHAQRLLQAATAARADMSVLLASLPKALNQTRGMATGIQEAGQKAHDAAQTLEAQVAALIARGREADEVAGGAAQRLSAHLARMESTSVAAGNQIDTAAGEAAAMVEQTLVAARETIAEASRDISGQAEAMRAMIAAGQSDIGRAGSGAIDAMAERIEAIEATMGRIAEQLAQQREAGGAVIQSIERGIDGVEARLSQLDETGTARTLKLADSIGSLRGHAEEMAKTLEQGGSLADSLKAKAEDLLVALESNAREIDETMPESIRRLDARIADTRAALAPLGGEVDALVAPSERTRDAAAALAALVAEQRTGLAAVEQSVSTHLTESNGQAEALSALVAEISQATQGFADSAAPRLVEALLRVRDTAHQASDKARTALEQVIPQAAQALADASGEALEKALDDRLRARLGELEEASSAAVAAAHRASDRLMRQMLTIADTTAQVEQRLAEAKAEREEYDEDNFARRVSLLLESLNSAAIDVTKLLSNEVTDVAWASYLKGDRGVFTRRAVRLLDNNDAREIARHYDNEPEFREQVNRYIHDFEAMLRTVLASREGTPLGVTLLSSDMGKLYVALAQAIERLRT</sequence>
<accession>A0A396RMK7</accession>
<dbReference type="EMBL" id="QWLV01000010">
    <property type="protein sequence ID" value="RHW16372.1"/>
    <property type="molecule type" value="Genomic_DNA"/>
</dbReference>
<keyword evidence="2" id="KW-0472">Membrane</keyword>
<keyword evidence="2" id="KW-0812">Transmembrane</keyword>
<organism evidence="3 4">
    <name type="scientific">Sphingomonas gilva</name>
    <dbReference type="NCBI Taxonomy" id="2305907"/>
    <lineage>
        <taxon>Bacteria</taxon>
        <taxon>Pseudomonadati</taxon>
        <taxon>Pseudomonadota</taxon>
        <taxon>Alphaproteobacteria</taxon>
        <taxon>Sphingomonadales</taxon>
        <taxon>Sphingomonadaceae</taxon>
        <taxon>Sphingomonas</taxon>
    </lineage>
</organism>
<evidence type="ECO:0000313" key="4">
    <source>
        <dbReference type="Proteomes" id="UP000266693"/>
    </source>
</evidence>
<dbReference type="Proteomes" id="UP000266693">
    <property type="component" value="Unassembled WGS sequence"/>
</dbReference>
<name>A0A396RMK7_9SPHN</name>
<evidence type="ECO:0008006" key="5">
    <source>
        <dbReference type="Google" id="ProtNLM"/>
    </source>
</evidence>
<feature type="transmembrane region" description="Helical" evidence="2">
    <location>
        <begin position="48"/>
        <end position="69"/>
    </location>
</feature>
<feature type="coiled-coil region" evidence="1">
    <location>
        <begin position="117"/>
        <end position="155"/>
    </location>
</feature>